<evidence type="ECO:0000256" key="1">
    <source>
        <dbReference type="SAM" id="MobiDB-lite"/>
    </source>
</evidence>
<dbReference type="EMBL" id="CAIE01000017">
    <property type="protein sequence ID" value="CCH17015.1"/>
    <property type="molecule type" value="Genomic_DNA"/>
</dbReference>
<dbReference type="STRING" id="1150864.MILUP08_41934"/>
<dbReference type="Proteomes" id="UP000003448">
    <property type="component" value="Unassembled WGS sequence"/>
</dbReference>
<organism evidence="2 3">
    <name type="scientific">Micromonospora lupini str. Lupac 08</name>
    <dbReference type="NCBI Taxonomy" id="1150864"/>
    <lineage>
        <taxon>Bacteria</taxon>
        <taxon>Bacillati</taxon>
        <taxon>Actinomycetota</taxon>
        <taxon>Actinomycetes</taxon>
        <taxon>Micromonosporales</taxon>
        <taxon>Micromonosporaceae</taxon>
        <taxon>Micromonospora</taxon>
    </lineage>
</organism>
<keyword evidence="3" id="KW-1185">Reference proteome</keyword>
<reference evidence="3" key="1">
    <citation type="journal article" date="2012" name="J. Bacteriol.">
        <title>Genome Sequence of Micromonospora lupini Lupac 08, Isolated from Root Nodules of Lupinus angustifolius.</title>
        <authorList>
            <person name="Alonso-Vega P."/>
            <person name="Normand P."/>
            <person name="Bacigalupe R."/>
            <person name="Pujic P."/>
            <person name="Lajus A."/>
            <person name="Vallenet D."/>
            <person name="Carro L."/>
            <person name="Coll P."/>
            <person name="Trujillo M.E."/>
        </authorList>
    </citation>
    <scope>NUCLEOTIDE SEQUENCE [LARGE SCALE GENOMIC DNA]</scope>
    <source>
        <strain evidence="3">Lupac 08</strain>
    </source>
</reference>
<name>I0KZL8_9ACTN</name>
<comment type="caution">
    <text evidence="2">The sequence shown here is derived from an EMBL/GenBank/DDBJ whole genome shotgun (WGS) entry which is preliminary data.</text>
</comment>
<protein>
    <submittedName>
        <fullName evidence="2">Uncharacterized protein</fullName>
    </submittedName>
</protein>
<gene>
    <name evidence="2" type="ORF">MILUP08_41934</name>
</gene>
<evidence type="ECO:0000313" key="3">
    <source>
        <dbReference type="Proteomes" id="UP000003448"/>
    </source>
</evidence>
<feature type="region of interest" description="Disordered" evidence="1">
    <location>
        <begin position="68"/>
        <end position="137"/>
    </location>
</feature>
<evidence type="ECO:0000313" key="2">
    <source>
        <dbReference type="EMBL" id="CCH17015.1"/>
    </source>
</evidence>
<accession>I0KZL8</accession>
<proteinExistence type="predicted"/>
<feature type="compositionally biased region" description="Basic residues" evidence="1">
    <location>
        <begin position="75"/>
        <end position="84"/>
    </location>
</feature>
<dbReference type="AlphaFoldDB" id="I0KZL8"/>
<sequence length="137" mass="15377">MRRGDAPQRLVDAYDRRARLGVDLSVADGPVARTSAAPALNLLTDPYRIKRHASGWDHAARALFGGRAGTGRASLTRRRTRRARAPPARRQAGLEPTDGSTAMRGLETFPPIRTRAFEDPTAHADRQPWHRRPRRRR</sequence>
<feature type="compositionally biased region" description="Basic and acidic residues" evidence="1">
    <location>
        <begin position="115"/>
        <end position="128"/>
    </location>
</feature>